<evidence type="ECO:0000259" key="4">
    <source>
        <dbReference type="Pfam" id="PF13401"/>
    </source>
</evidence>
<dbReference type="InterPro" id="IPR049945">
    <property type="entry name" value="AAA_22"/>
</dbReference>
<dbReference type="SUPFAM" id="SSF52540">
    <property type="entry name" value="P-loop containing nucleoside triphosphate hydrolases"/>
    <property type="match status" value="1"/>
</dbReference>
<protein>
    <submittedName>
        <fullName evidence="6">Uncharacterized protein</fullName>
    </submittedName>
</protein>
<dbReference type="RefSeq" id="XP_009521241.1">
    <property type="nucleotide sequence ID" value="XM_009522946.1"/>
</dbReference>
<evidence type="ECO:0000313" key="7">
    <source>
        <dbReference type="Proteomes" id="UP000002640"/>
    </source>
</evidence>
<dbReference type="InParanoid" id="G4YT27"/>
<feature type="domain" description="Crinkler effector protein N-terminal" evidence="5">
    <location>
        <begin position="2"/>
        <end position="118"/>
    </location>
</feature>
<keyword evidence="7" id="KW-1185">Reference proteome</keyword>
<organism evidence="6 7">
    <name type="scientific">Phytophthora sojae (strain P6497)</name>
    <name type="common">Soybean stem and root rot agent</name>
    <name type="synonym">Phytophthora megasperma f. sp. glycines</name>
    <dbReference type="NCBI Taxonomy" id="1094619"/>
    <lineage>
        <taxon>Eukaryota</taxon>
        <taxon>Sar</taxon>
        <taxon>Stramenopiles</taxon>
        <taxon>Oomycota</taxon>
        <taxon>Peronosporomycetes</taxon>
        <taxon>Peronosporales</taxon>
        <taxon>Peronosporaceae</taxon>
        <taxon>Phytophthora</taxon>
    </lineage>
</organism>
<accession>G4YT27</accession>
<feature type="non-terminal residue" evidence="6">
    <location>
        <position position="1"/>
    </location>
</feature>
<feature type="domain" description="ORC1/DEAH AAA+ ATPase" evidence="4">
    <location>
        <begin position="193"/>
        <end position="298"/>
    </location>
</feature>
<evidence type="ECO:0000256" key="1">
    <source>
        <dbReference type="ARBA" id="ARBA00004340"/>
    </source>
</evidence>
<dbReference type="GO" id="GO:0016887">
    <property type="term" value="F:ATP hydrolysis activity"/>
    <property type="evidence" value="ECO:0007669"/>
    <property type="project" value="InterPro"/>
</dbReference>
<dbReference type="AlphaFoldDB" id="G4YT27"/>
<gene>
    <name evidence="6" type="ORF">PHYSODRAFT_481291</name>
</gene>
<reference evidence="6 7" key="1">
    <citation type="journal article" date="2006" name="Science">
        <title>Phytophthora genome sequences uncover evolutionary origins and mechanisms of pathogenesis.</title>
        <authorList>
            <person name="Tyler B.M."/>
            <person name="Tripathy S."/>
            <person name="Zhang X."/>
            <person name="Dehal P."/>
            <person name="Jiang R.H."/>
            <person name="Aerts A."/>
            <person name="Arredondo F.D."/>
            <person name="Baxter L."/>
            <person name="Bensasson D."/>
            <person name="Beynon J.L."/>
            <person name="Chapman J."/>
            <person name="Damasceno C.M."/>
            <person name="Dorrance A.E."/>
            <person name="Dou D."/>
            <person name="Dickerman A.W."/>
            <person name="Dubchak I.L."/>
            <person name="Garbelotto M."/>
            <person name="Gijzen M."/>
            <person name="Gordon S.G."/>
            <person name="Govers F."/>
            <person name="Grunwald N.J."/>
            <person name="Huang W."/>
            <person name="Ivors K.L."/>
            <person name="Jones R.W."/>
            <person name="Kamoun S."/>
            <person name="Krampis K."/>
            <person name="Lamour K.H."/>
            <person name="Lee M.K."/>
            <person name="McDonald W.H."/>
            <person name="Medina M."/>
            <person name="Meijer H.J."/>
            <person name="Nordberg E.K."/>
            <person name="Maclean D.J."/>
            <person name="Ospina-Giraldo M.D."/>
            <person name="Morris P.F."/>
            <person name="Phuntumart V."/>
            <person name="Putnam N.H."/>
            <person name="Rash S."/>
            <person name="Rose J.K."/>
            <person name="Sakihama Y."/>
            <person name="Salamov A.A."/>
            <person name="Savidor A."/>
            <person name="Scheuring C.F."/>
            <person name="Smith B.M."/>
            <person name="Sobral B.W."/>
            <person name="Terry A."/>
            <person name="Torto-Alalibo T.A."/>
            <person name="Win J."/>
            <person name="Xu Z."/>
            <person name="Zhang H."/>
            <person name="Grigoriev I.V."/>
            <person name="Rokhsar D.S."/>
            <person name="Boore J.L."/>
        </authorList>
    </citation>
    <scope>NUCLEOTIDE SEQUENCE [LARGE SCALE GENOMIC DNA]</scope>
    <source>
        <strain evidence="6 7">P6497</strain>
    </source>
</reference>
<dbReference type="Pfam" id="PF13401">
    <property type="entry name" value="AAA_22"/>
    <property type="match status" value="1"/>
</dbReference>
<evidence type="ECO:0000256" key="3">
    <source>
        <dbReference type="ARBA" id="ARBA00022525"/>
    </source>
</evidence>
<dbReference type="InterPro" id="IPR045379">
    <property type="entry name" value="Crinkler_N"/>
</dbReference>
<keyword evidence="3" id="KW-0964">Secreted</keyword>
<dbReference type="GeneID" id="20655351"/>
<name>G4YT27_PHYSP</name>
<proteinExistence type="predicted"/>
<dbReference type="OMA" id="EWREWEP"/>
<dbReference type="Gene3D" id="3.40.50.300">
    <property type="entry name" value="P-loop containing nucleotide triphosphate hydrolases"/>
    <property type="match status" value="1"/>
</dbReference>
<dbReference type="EMBL" id="JH159152">
    <property type="protein sequence ID" value="EGZ25953.1"/>
    <property type="molecule type" value="Genomic_DNA"/>
</dbReference>
<evidence type="ECO:0000259" key="5">
    <source>
        <dbReference type="Pfam" id="PF20147"/>
    </source>
</evidence>
<dbReference type="Proteomes" id="UP000002640">
    <property type="component" value="Unassembled WGS sequence"/>
</dbReference>
<dbReference type="KEGG" id="psoj:PHYSODRAFT_481291"/>
<dbReference type="GO" id="GO:0005576">
    <property type="term" value="C:extracellular region"/>
    <property type="evidence" value="ECO:0007669"/>
    <property type="project" value="UniProtKB-SubCell"/>
</dbReference>
<dbReference type="GO" id="GO:0043657">
    <property type="term" value="C:host cell"/>
    <property type="evidence" value="ECO:0007669"/>
    <property type="project" value="UniProtKB-SubCell"/>
</dbReference>
<evidence type="ECO:0000256" key="2">
    <source>
        <dbReference type="ARBA" id="ARBA00004613"/>
    </source>
</evidence>
<dbReference type="InterPro" id="IPR027417">
    <property type="entry name" value="P-loop_NTPase"/>
</dbReference>
<sequence length="442" mass="49936">VVTLFCVVVGVAGYGFPVEIDGSLLVGQLKQKIKANEESIVIKCAAHKIKLFLAKRGGKWLPDEDPVAVELQKGEISEDVGAMTSQEEILPTTTVNDWLFDKNEMPDPSAAQIHVLVVVPRPDIEAEPSARSTVLGRRELAVADRAHEAALKRTKRNIPCSGPLRATDLPVPLDTIPAFQQIKEGFSACRGELYLLYGPRQFGKTTIADAIADWVVQGLHVECVFHELTAHDVVEQARFWRELGKSVDEQRNSEFHDTDSFMDLFTKYATRNQQFCLVLDEMDHLFADSELLTDFLLVLRKWKMSTKHFRGFLNLYSARSWSIPVVFASLIRCTVDYGRWGYDETAWEAWFREQQFAEYMSEYNRPYKRLQDDLLKLSDEDRGVLKYALERIDGLTAGSEHGAQLLSMGVLVDSGDGRLVIASPMMHRLCTEALTSARISRY</sequence>
<comment type="subcellular location">
    <subcellularLocation>
        <location evidence="1">Host cell</location>
    </subcellularLocation>
    <subcellularLocation>
        <location evidence="2">Secreted</location>
    </subcellularLocation>
</comment>
<evidence type="ECO:0000313" key="6">
    <source>
        <dbReference type="EMBL" id="EGZ25953.1"/>
    </source>
</evidence>
<dbReference type="Pfam" id="PF20147">
    <property type="entry name" value="Crinkler"/>
    <property type="match status" value="1"/>
</dbReference>